<dbReference type="GO" id="GO:0016747">
    <property type="term" value="F:acyltransferase activity, transferring groups other than amino-acyl groups"/>
    <property type="evidence" value="ECO:0007669"/>
    <property type="project" value="InterPro"/>
</dbReference>
<feature type="domain" description="N-acetyltransferase" evidence="1">
    <location>
        <begin position="3"/>
        <end position="106"/>
    </location>
</feature>
<dbReference type="SUPFAM" id="SSF55729">
    <property type="entry name" value="Acyl-CoA N-acyltransferases (Nat)"/>
    <property type="match status" value="1"/>
</dbReference>
<protein>
    <submittedName>
        <fullName evidence="2">GNAT family N-acetyltransferase</fullName>
    </submittedName>
</protein>
<dbReference type="Pfam" id="PF13302">
    <property type="entry name" value="Acetyltransf_3"/>
    <property type="match status" value="1"/>
</dbReference>
<dbReference type="Gene3D" id="3.40.630.30">
    <property type="match status" value="1"/>
</dbReference>
<dbReference type="InterPro" id="IPR000182">
    <property type="entry name" value="GNAT_dom"/>
</dbReference>
<dbReference type="EMBL" id="VDMQ01000004">
    <property type="protein sequence ID" value="TNM55357.1"/>
    <property type="molecule type" value="Genomic_DNA"/>
</dbReference>
<dbReference type="InterPro" id="IPR016181">
    <property type="entry name" value="Acyl_CoA_acyltransferase"/>
</dbReference>
<accession>A0A5C4X319</accession>
<dbReference type="AlphaFoldDB" id="A0A5C4X319"/>
<evidence type="ECO:0000313" key="2">
    <source>
        <dbReference type="EMBL" id="TNM55357.1"/>
    </source>
</evidence>
<comment type="caution">
    <text evidence="2">The sequence shown here is derived from an EMBL/GenBank/DDBJ whole genome shotgun (WGS) entry which is preliminary data.</text>
</comment>
<evidence type="ECO:0000259" key="1">
    <source>
        <dbReference type="Pfam" id="PF13302"/>
    </source>
</evidence>
<proteinExistence type="predicted"/>
<dbReference type="Proteomes" id="UP000314223">
    <property type="component" value="Unassembled WGS sequence"/>
</dbReference>
<organism evidence="2 3">
    <name type="scientific">Brevibacterium sediminis</name>
    <dbReference type="NCBI Taxonomy" id="1857024"/>
    <lineage>
        <taxon>Bacteria</taxon>
        <taxon>Bacillati</taxon>
        <taxon>Actinomycetota</taxon>
        <taxon>Actinomycetes</taxon>
        <taxon>Micrococcales</taxon>
        <taxon>Brevibacteriaceae</taxon>
        <taxon>Brevibacterium</taxon>
    </lineage>
</organism>
<keyword evidence="2" id="KW-0808">Transferase</keyword>
<sequence>MIELRPLTAADVDAHNAGEDHETVKWLTGEFITNESTRGHFEMLARNAEREEGKRAFGIWVDEQLAGYVDFDPTLRDLPAVGDVNIAYSVHPWARGQGVATVAVHLRRYWYASNRHSGNCPY</sequence>
<dbReference type="RefSeq" id="WP_139468488.1">
    <property type="nucleotide sequence ID" value="NZ_VDMQ01000004.1"/>
</dbReference>
<reference evidence="2 3" key="1">
    <citation type="submission" date="2019-06" db="EMBL/GenBank/DDBJ databases">
        <authorList>
            <person name="Mardanova A.M."/>
            <person name="Pudova D.S."/>
            <person name="Shagimardanova E.I."/>
            <person name="Gogoleva N.E."/>
            <person name="Lutfullin M.T."/>
            <person name="Hadieva G.F."/>
            <person name="Sharipova M.R."/>
        </authorList>
    </citation>
    <scope>NUCLEOTIDE SEQUENCE [LARGE SCALE GENOMIC DNA]</scope>
    <source>
        <strain evidence="2 3">MG-1</strain>
    </source>
</reference>
<gene>
    <name evidence="2" type="ORF">FHQ09_09180</name>
</gene>
<evidence type="ECO:0000313" key="3">
    <source>
        <dbReference type="Proteomes" id="UP000314223"/>
    </source>
</evidence>
<name>A0A5C4X319_9MICO</name>